<evidence type="ECO:0000313" key="4">
    <source>
        <dbReference type="EMBL" id="KAF1937810.1"/>
    </source>
</evidence>
<accession>A0A6A5SDK6</accession>
<dbReference type="Gene3D" id="3.10.350.10">
    <property type="entry name" value="LysM domain"/>
    <property type="match status" value="1"/>
</dbReference>
<evidence type="ECO:0000313" key="5">
    <source>
        <dbReference type="Proteomes" id="UP000800038"/>
    </source>
</evidence>
<dbReference type="Proteomes" id="UP000800038">
    <property type="component" value="Unassembled WGS sequence"/>
</dbReference>
<keyword evidence="2" id="KW-1133">Transmembrane helix</keyword>
<dbReference type="InterPro" id="IPR018392">
    <property type="entry name" value="LysM"/>
</dbReference>
<feature type="region of interest" description="Disordered" evidence="1">
    <location>
        <begin position="1"/>
        <end position="20"/>
    </location>
</feature>
<dbReference type="InterPro" id="IPR036779">
    <property type="entry name" value="LysM_dom_sf"/>
</dbReference>
<dbReference type="SUPFAM" id="SSF54106">
    <property type="entry name" value="LysM domain"/>
    <property type="match status" value="1"/>
</dbReference>
<gene>
    <name evidence="4" type="ORF">EJ02DRAFT_505768</name>
</gene>
<feature type="domain" description="LysM" evidence="3">
    <location>
        <begin position="143"/>
        <end position="189"/>
    </location>
</feature>
<proteinExistence type="predicted"/>
<dbReference type="SMART" id="SM00257">
    <property type="entry name" value="LysM"/>
    <property type="match status" value="1"/>
</dbReference>
<evidence type="ECO:0000256" key="1">
    <source>
        <dbReference type="SAM" id="MobiDB-lite"/>
    </source>
</evidence>
<protein>
    <recommendedName>
        <fullName evidence="3">LysM domain-containing protein</fullName>
    </recommendedName>
</protein>
<keyword evidence="5" id="KW-1185">Reference proteome</keyword>
<dbReference type="EMBL" id="ML976124">
    <property type="protein sequence ID" value="KAF1937810.1"/>
    <property type="molecule type" value="Genomic_DNA"/>
</dbReference>
<sequence length="191" mass="20982">MGRWTDMDGDSHRLPEGFERTGYDADTQIYTFRDAEGNTYESEHGNRYGKLRPVGLHLQRDSLSSSSSTSAEDNNREPSRSFAEMLGSQDAEIKNENRNAVRMMLPFALLVLVFLILLFKFVDRRDADDAFDGQIVDCGQGSHQVQIKAGDTCWAIAQGCGLGVEELLGLGGNEGVDCGELRVGMGICVPV</sequence>
<keyword evidence="2" id="KW-0472">Membrane</keyword>
<organism evidence="4 5">
    <name type="scientific">Clathrospora elynae</name>
    <dbReference type="NCBI Taxonomy" id="706981"/>
    <lineage>
        <taxon>Eukaryota</taxon>
        <taxon>Fungi</taxon>
        <taxon>Dikarya</taxon>
        <taxon>Ascomycota</taxon>
        <taxon>Pezizomycotina</taxon>
        <taxon>Dothideomycetes</taxon>
        <taxon>Pleosporomycetidae</taxon>
        <taxon>Pleosporales</taxon>
        <taxon>Diademaceae</taxon>
        <taxon>Clathrospora</taxon>
    </lineage>
</organism>
<evidence type="ECO:0000256" key="2">
    <source>
        <dbReference type="SAM" id="Phobius"/>
    </source>
</evidence>
<name>A0A6A5SDK6_9PLEO</name>
<dbReference type="OrthoDB" id="2107166at2759"/>
<dbReference type="AlphaFoldDB" id="A0A6A5SDK6"/>
<dbReference type="CDD" id="cd00118">
    <property type="entry name" value="LysM"/>
    <property type="match status" value="1"/>
</dbReference>
<reference evidence="4" key="1">
    <citation type="journal article" date="2020" name="Stud. Mycol.">
        <title>101 Dothideomycetes genomes: a test case for predicting lifestyles and emergence of pathogens.</title>
        <authorList>
            <person name="Haridas S."/>
            <person name="Albert R."/>
            <person name="Binder M."/>
            <person name="Bloem J."/>
            <person name="Labutti K."/>
            <person name="Salamov A."/>
            <person name="Andreopoulos B."/>
            <person name="Baker S."/>
            <person name="Barry K."/>
            <person name="Bills G."/>
            <person name="Bluhm B."/>
            <person name="Cannon C."/>
            <person name="Castanera R."/>
            <person name="Culley D."/>
            <person name="Daum C."/>
            <person name="Ezra D."/>
            <person name="Gonzalez J."/>
            <person name="Henrissat B."/>
            <person name="Kuo A."/>
            <person name="Liang C."/>
            <person name="Lipzen A."/>
            <person name="Lutzoni F."/>
            <person name="Magnuson J."/>
            <person name="Mondo S."/>
            <person name="Nolan M."/>
            <person name="Ohm R."/>
            <person name="Pangilinan J."/>
            <person name="Park H.-J."/>
            <person name="Ramirez L."/>
            <person name="Alfaro M."/>
            <person name="Sun H."/>
            <person name="Tritt A."/>
            <person name="Yoshinaga Y."/>
            <person name="Zwiers L.-H."/>
            <person name="Turgeon B."/>
            <person name="Goodwin S."/>
            <person name="Spatafora J."/>
            <person name="Crous P."/>
            <person name="Grigoriev I."/>
        </authorList>
    </citation>
    <scope>NUCLEOTIDE SEQUENCE</scope>
    <source>
        <strain evidence="4">CBS 161.51</strain>
    </source>
</reference>
<feature type="region of interest" description="Disordered" evidence="1">
    <location>
        <begin position="62"/>
        <end position="84"/>
    </location>
</feature>
<evidence type="ECO:0000259" key="3">
    <source>
        <dbReference type="PROSITE" id="PS51782"/>
    </source>
</evidence>
<feature type="transmembrane region" description="Helical" evidence="2">
    <location>
        <begin position="103"/>
        <end position="122"/>
    </location>
</feature>
<keyword evidence="2" id="KW-0812">Transmembrane</keyword>
<dbReference type="PROSITE" id="PS51782">
    <property type="entry name" value="LYSM"/>
    <property type="match status" value="1"/>
</dbReference>
<dbReference type="Pfam" id="PF01476">
    <property type="entry name" value="LysM"/>
    <property type="match status" value="1"/>
</dbReference>